<organism evidence="1 2">
    <name type="scientific">Flavobacterium macacae</name>
    <dbReference type="NCBI Taxonomy" id="2488993"/>
    <lineage>
        <taxon>Bacteria</taxon>
        <taxon>Pseudomonadati</taxon>
        <taxon>Bacteroidota</taxon>
        <taxon>Flavobacteriia</taxon>
        <taxon>Flavobacteriales</taxon>
        <taxon>Flavobacteriaceae</taxon>
        <taxon>Flavobacterium</taxon>
    </lineage>
</organism>
<dbReference type="AlphaFoldDB" id="A0A3P3WCZ2"/>
<sequence length="124" mass="13990">MEQQRKPKPRKKWLDKIMEQLPIFGFDSRGSILSNFASNFNRNFKRAKGSGVVRLLSSMFSAQPVKSTSQPESIIGATKTVIRSDFKNTDKNQTVKTKQKPALRIDNAIKQEAGLKNKKPKLGL</sequence>
<evidence type="ECO:0000313" key="1">
    <source>
        <dbReference type="EMBL" id="RRJ92910.1"/>
    </source>
</evidence>
<dbReference type="Proteomes" id="UP000271937">
    <property type="component" value="Unassembled WGS sequence"/>
</dbReference>
<name>A0A3P3WCZ2_9FLAO</name>
<dbReference type="RefSeq" id="WP_125011952.1">
    <property type="nucleotide sequence ID" value="NZ_RQVR01000004.1"/>
</dbReference>
<keyword evidence="2" id="KW-1185">Reference proteome</keyword>
<proteinExistence type="predicted"/>
<accession>A0A3P3WCZ2</accession>
<evidence type="ECO:0000313" key="2">
    <source>
        <dbReference type="Proteomes" id="UP000271937"/>
    </source>
</evidence>
<dbReference type="OrthoDB" id="709521at2"/>
<reference evidence="1 2" key="1">
    <citation type="submission" date="2018-11" db="EMBL/GenBank/DDBJ databases">
        <title>Flavobacterium sp. nov., YIM 102600 draft genome.</title>
        <authorList>
            <person name="Li G."/>
            <person name="Jiang Y."/>
        </authorList>
    </citation>
    <scope>NUCLEOTIDE SEQUENCE [LARGE SCALE GENOMIC DNA]</scope>
    <source>
        <strain evidence="1 2">YIM 102600</strain>
    </source>
</reference>
<comment type="caution">
    <text evidence="1">The sequence shown here is derived from an EMBL/GenBank/DDBJ whole genome shotgun (WGS) entry which is preliminary data.</text>
</comment>
<protein>
    <submittedName>
        <fullName evidence="1">Uncharacterized protein</fullName>
    </submittedName>
</protein>
<gene>
    <name evidence="1" type="ORF">EG849_04795</name>
</gene>
<dbReference type="EMBL" id="RQVR01000004">
    <property type="protein sequence ID" value="RRJ92910.1"/>
    <property type="molecule type" value="Genomic_DNA"/>
</dbReference>